<dbReference type="Proteomes" id="UP000250235">
    <property type="component" value="Unassembled WGS sequence"/>
</dbReference>
<protein>
    <submittedName>
        <fullName evidence="2">Kirola-like</fullName>
    </submittedName>
</protein>
<dbReference type="OrthoDB" id="1858121at2759"/>
<evidence type="ECO:0000259" key="1">
    <source>
        <dbReference type="SMART" id="SM01037"/>
    </source>
</evidence>
<dbReference type="Pfam" id="PF00407">
    <property type="entry name" value="Bet_v_1"/>
    <property type="match status" value="1"/>
</dbReference>
<dbReference type="AlphaFoldDB" id="A0A2Z7A4S2"/>
<organism evidence="2 3">
    <name type="scientific">Dorcoceras hygrometricum</name>
    <dbReference type="NCBI Taxonomy" id="472368"/>
    <lineage>
        <taxon>Eukaryota</taxon>
        <taxon>Viridiplantae</taxon>
        <taxon>Streptophyta</taxon>
        <taxon>Embryophyta</taxon>
        <taxon>Tracheophyta</taxon>
        <taxon>Spermatophyta</taxon>
        <taxon>Magnoliopsida</taxon>
        <taxon>eudicotyledons</taxon>
        <taxon>Gunneridae</taxon>
        <taxon>Pentapetalae</taxon>
        <taxon>asterids</taxon>
        <taxon>lamiids</taxon>
        <taxon>Lamiales</taxon>
        <taxon>Gesneriaceae</taxon>
        <taxon>Didymocarpoideae</taxon>
        <taxon>Trichosporeae</taxon>
        <taxon>Loxocarpinae</taxon>
        <taxon>Dorcoceras</taxon>
    </lineage>
</organism>
<evidence type="ECO:0000313" key="2">
    <source>
        <dbReference type="EMBL" id="KZV13850.1"/>
    </source>
</evidence>
<dbReference type="PANTHER" id="PTHR31907">
    <property type="entry name" value="MLP-LIKE PROTEIN 423"/>
    <property type="match status" value="1"/>
</dbReference>
<reference evidence="2 3" key="1">
    <citation type="journal article" date="2015" name="Proc. Natl. Acad. Sci. U.S.A.">
        <title>The resurrection genome of Boea hygrometrica: A blueprint for survival of dehydration.</title>
        <authorList>
            <person name="Xiao L."/>
            <person name="Yang G."/>
            <person name="Zhang L."/>
            <person name="Yang X."/>
            <person name="Zhao S."/>
            <person name="Ji Z."/>
            <person name="Zhou Q."/>
            <person name="Hu M."/>
            <person name="Wang Y."/>
            <person name="Chen M."/>
            <person name="Xu Y."/>
            <person name="Jin H."/>
            <person name="Xiao X."/>
            <person name="Hu G."/>
            <person name="Bao F."/>
            <person name="Hu Y."/>
            <person name="Wan P."/>
            <person name="Li L."/>
            <person name="Deng X."/>
            <person name="Kuang T."/>
            <person name="Xiang C."/>
            <person name="Zhu J.K."/>
            <person name="Oliver M.J."/>
            <person name="He Y."/>
        </authorList>
    </citation>
    <scope>NUCLEOTIDE SEQUENCE [LARGE SCALE GENOMIC DNA]</scope>
    <source>
        <strain evidence="3">cv. XS01</strain>
    </source>
</reference>
<keyword evidence="3" id="KW-1185">Reference proteome</keyword>
<name>A0A2Z7A4S2_9LAMI</name>
<dbReference type="InterPro" id="IPR023393">
    <property type="entry name" value="START-like_dom_sf"/>
</dbReference>
<proteinExistence type="predicted"/>
<dbReference type="Gene3D" id="3.30.530.20">
    <property type="match status" value="1"/>
</dbReference>
<feature type="domain" description="Bet v I/Major latex protein" evidence="1">
    <location>
        <begin position="2"/>
        <end position="142"/>
    </location>
</feature>
<dbReference type="InterPro" id="IPR000916">
    <property type="entry name" value="Bet_v_I/MLP"/>
</dbReference>
<dbReference type="GO" id="GO:0006952">
    <property type="term" value="P:defense response"/>
    <property type="evidence" value="ECO:0007669"/>
    <property type="project" value="InterPro"/>
</dbReference>
<sequence>MGLTGKLTAQIEYKYWRRCFHEVFRYMPHEVSMSPELIQGCDLLEGDLGGVGSIIYWKYTHDGTETVAKEIVDAIAEEKEGDMMELYKKFEPTFHVDAHGDVDLVTWTFEYEKLHDDVEEPLSLLGLCINLTRHIELHHLNKKP</sequence>
<gene>
    <name evidence="2" type="ORF">F511_44948</name>
</gene>
<accession>A0A2Z7A4S2</accession>
<dbReference type="SMART" id="SM01037">
    <property type="entry name" value="Bet_v_1"/>
    <property type="match status" value="1"/>
</dbReference>
<evidence type="ECO:0000313" key="3">
    <source>
        <dbReference type="Proteomes" id="UP000250235"/>
    </source>
</evidence>
<dbReference type="SUPFAM" id="SSF55961">
    <property type="entry name" value="Bet v1-like"/>
    <property type="match status" value="1"/>
</dbReference>
<dbReference type="EMBL" id="KV024903">
    <property type="protein sequence ID" value="KZV13850.1"/>
    <property type="molecule type" value="Genomic_DNA"/>
</dbReference>
<dbReference type="InterPro" id="IPR051761">
    <property type="entry name" value="MLP-like_ligand-binding"/>
</dbReference>